<dbReference type="PANTHER" id="PTHR46825">
    <property type="entry name" value="D-ALANYL-D-ALANINE-CARBOXYPEPTIDASE/ENDOPEPTIDASE AMPH"/>
    <property type="match status" value="1"/>
</dbReference>
<dbReference type="InterPro" id="IPR012338">
    <property type="entry name" value="Beta-lactam/transpept-like"/>
</dbReference>
<evidence type="ECO:0000259" key="1">
    <source>
        <dbReference type="Pfam" id="PF00144"/>
    </source>
</evidence>
<feature type="domain" description="Beta-lactamase-related" evidence="1">
    <location>
        <begin position="2"/>
        <end position="159"/>
    </location>
</feature>
<accession>A0A645AD74</accession>
<name>A0A645AD74_9ZZZZ</name>
<gene>
    <name evidence="2" type="ORF">SDC9_95520</name>
</gene>
<dbReference type="PANTHER" id="PTHR46825:SF9">
    <property type="entry name" value="BETA-LACTAMASE-RELATED DOMAIN-CONTAINING PROTEIN"/>
    <property type="match status" value="1"/>
</dbReference>
<dbReference type="InterPro" id="IPR001466">
    <property type="entry name" value="Beta-lactam-related"/>
</dbReference>
<dbReference type="AlphaFoldDB" id="A0A645AD74"/>
<dbReference type="Gene3D" id="3.40.710.10">
    <property type="entry name" value="DD-peptidase/beta-lactamase superfamily"/>
    <property type="match status" value="1"/>
</dbReference>
<reference evidence="2" key="1">
    <citation type="submission" date="2019-08" db="EMBL/GenBank/DDBJ databases">
        <authorList>
            <person name="Kucharzyk K."/>
            <person name="Murdoch R.W."/>
            <person name="Higgins S."/>
            <person name="Loffler F."/>
        </authorList>
    </citation>
    <scope>NUCLEOTIDE SEQUENCE</scope>
</reference>
<comment type="caution">
    <text evidence="2">The sequence shown here is derived from an EMBL/GenBank/DDBJ whole genome shotgun (WGS) entry which is preliminary data.</text>
</comment>
<proteinExistence type="predicted"/>
<sequence>MERISGKSFSSFVEERIFKPLGMTHTVIRDTYWQMIPKKAYSYHDNGEGIFTWNVLNYGAYGATSLHTTAEDFMKILNNYRTPKVGSNATIDLMMHRPTLTDGTKSGYGGGLMLGEYLGHPYLEHGGADAAFRAHVMRFPDDDLDIVLFSNTQFTPMSLLARRVAHIILDINEEKPDLVVYLKEDSVRAKPGLYVNLEVPDVIHLTEDNGSLLKGKTPLHHLGHNRYRLGYGATEYLFTKEGLVSVTGPTLAKYTYLPDKEVVPEEALPLCGFYYSEEIETRYEILYRDGFLYVKHFRHGEHRLYRSPGKVASYFTWNTDFSGIFDFIADEKDRYTKILLSGGRILNLELNRVAR</sequence>
<dbReference type="EMBL" id="VSSQ01012257">
    <property type="protein sequence ID" value="MPM48793.1"/>
    <property type="molecule type" value="Genomic_DNA"/>
</dbReference>
<dbReference type="Pfam" id="PF00144">
    <property type="entry name" value="Beta-lactamase"/>
    <property type="match status" value="1"/>
</dbReference>
<evidence type="ECO:0000313" key="2">
    <source>
        <dbReference type="EMBL" id="MPM48793.1"/>
    </source>
</evidence>
<dbReference type="SUPFAM" id="SSF56601">
    <property type="entry name" value="beta-lactamase/transpeptidase-like"/>
    <property type="match status" value="1"/>
</dbReference>
<dbReference type="InterPro" id="IPR050491">
    <property type="entry name" value="AmpC-like"/>
</dbReference>
<organism evidence="2">
    <name type="scientific">bioreactor metagenome</name>
    <dbReference type="NCBI Taxonomy" id="1076179"/>
    <lineage>
        <taxon>unclassified sequences</taxon>
        <taxon>metagenomes</taxon>
        <taxon>ecological metagenomes</taxon>
    </lineage>
</organism>
<protein>
    <recommendedName>
        <fullName evidence="1">Beta-lactamase-related domain-containing protein</fullName>
    </recommendedName>
</protein>